<evidence type="ECO:0000313" key="3">
    <source>
        <dbReference type="Proteomes" id="UP000646827"/>
    </source>
</evidence>
<reference evidence="2 3" key="1">
    <citation type="submission" date="2020-12" db="EMBL/GenBank/DDBJ databases">
        <title>Metabolic potential, ecology and presence of endohyphal bacteria is reflected in genomic diversity of Mucoromycotina.</title>
        <authorList>
            <person name="Muszewska A."/>
            <person name="Okrasinska A."/>
            <person name="Steczkiewicz K."/>
            <person name="Drgas O."/>
            <person name="Orlowska M."/>
            <person name="Perlinska-Lenart U."/>
            <person name="Aleksandrzak-Piekarczyk T."/>
            <person name="Szatraj K."/>
            <person name="Zielenkiewicz U."/>
            <person name="Pilsyk S."/>
            <person name="Malc E."/>
            <person name="Mieczkowski P."/>
            <person name="Kruszewska J.S."/>
            <person name="Biernat P."/>
            <person name="Pawlowska J."/>
        </authorList>
    </citation>
    <scope>NUCLEOTIDE SEQUENCE [LARGE SCALE GENOMIC DNA]</scope>
    <source>
        <strain evidence="2 3">CBS 142.35</strain>
    </source>
</reference>
<comment type="caution">
    <text evidence="2">The sequence shown here is derived from an EMBL/GenBank/DDBJ whole genome shotgun (WGS) entry which is preliminary data.</text>
</comment>
<evidence type="ECO:0000313" key="2">
    <source>
        <dbReference type="EMBL" id="KAG2220396.1"/>
    </source>
</evidence>
<name>A0A8H7S2P0_9FUNG</name>
<evidence type="ECO:0000256" key="1">
    <source>
        <dbReference type="SAM" id="MobiDB-lite"/>
    </source>
</evidence>
<organism evidence="2 3">
    <name type="scientific">Circinella minor</name>
    <dbReference type="NCBI Taxonomy" id="1195481"/>
    <lineage>
        <taxon>Eukaryota</taxon>
        <taxon>Fungi</taxon>
        <taxon>Fungi incertae sedis</taxon>
        <taxon>Mucoromycota</taxon>
        <taxon>Mucoromycotina</taxon>
        <taxon>Mucoromycetes</taxon>
        <taxon>Mucorales</taxon>
        <taxon>Lichtheimiaceae</taxon>
        <taxon>Circinella</taxon>
    </lineage>
</organism>
<dbReference type="EMBL" id="JAEPRB010000142">
    <property type="protein sequence ID" value="KAG2220396.1"/>
    <property type="molecule type" value="Genomic_DNA"/>
</dbReference>
<dbReference type="AlphaFoldDB" id="A0A8H7S2P0"/>
<dbReference type="Proteomes" id="UP000646827">
    <property type="component" value="Unassembled WGS sequence"/>
</dbReference>
<keyword evidence="3" id="KW-1185">Reference proteome</keyword>
<proteinExistence type="predicted"/>
<dbReference type="OrthoDB" id="2277862at2759"/>
<protein>
    <recommendedName>
        <fullName evidence="4">MULE transposase domain-containing protein</fullName>
    </recommendedName>
</protein>
<sequence length="426" mass="48632">MVLRSLNVHSQQWRIVSFVDRDHNYKPAQEISSYFMACRLDTEEEAIVIKMIKIHATNNSIFSFLVTRKFPETVVLDVVYKTNKHRLSFVNIVGTEWVIQNLQNIVWPSNQSVYPATFVTDSKGALVKALDKVFPNWKKLLCKVQHLRRNFRTKLQKRFDVKNDYQELENAVEFLMTDQYNDELENMCVIPDEKFEAEALAKYNDVAQKAKSPAEVTKYLKVELGNCMQFLAVVDRVKGILNQWFCAPECTQIAADTFQNHIALYDDERLKVVIKDGDWRSVALEVLSKITKQQRESVATTSNRSDNEEFSDEPDTATTTSSATATKISNGEIGCSEVGKKDSGDAGTKEVKELGLKVPKMMKNQLWQLIRKKVGKLRVVVMDNPSTYICKIKGTPAYVFPRTIETFESQLGDLLELVSQVKELAC</sequence>
<accession>A0A8H7S2P0</accession>
<evidence type="ECO:0008006" key="4">
    <source>
        <dbReference type="Google" id="ProtNLM"/>
    </source>
</evidence>
<feature type="region of interest" description="Disordered" evidence="1">
    <location>
        <begin position="295"/>
        <end position="324"/>
    </location>
</feature>
<gene>
    <name evidence="2" type="ORF">INT45_006567</name>
</gene>